<organism evidence="12 13">
    <name type="scientific">Pseudothauera lacus</name>
    <dbReference type="NCBI Taxonomy" id="2136175"/>
    <lineage>
        <taxon>Bacteria</taxon>
        <taxon>Pseudomonadati</taxon>
        <taxon>Pseudomonadota</taxon>
        <taxon>Betaproteobacteria</taxon>
        <taxon>Rhodocyclales</taxon>
        <taxon>Zoogloeaceae</taxon>
        <taxon>Pseudothauera</taxon>
    </lineage>
</organism>
<dbReference type="EMBL" id="PZKC01000006">
    <property type="protein sequence ID" value="PTD96366.1"/>
    <property type="molecule type" value="Genomic_DNA"/>
</dbReference>
<evidence type="ECO:0000256" key="7">
    <source>
        <dbReference type="ARBA" id="ARBA00029447"/>
    </source>
</evidence>
<dbReference type="FunFam" id="1.10.287.950:FF:000001">
    <property type="entry name" value="Methyl-accepting chemotaxis sensory transducer"/>
    <property type="match status" value="1"/>
</dbReference>
<keyword evidence="5 10" id="KW-0472">Membrane</keyword>
<evidence type="ECO:0000256" key="4">
    <source>
        <dbReference type="ARBA" id="ARBA00022989"/>
    </source>
</evidence>
<dbReference type="OrthoDB" id="8555762at2"/>
<comment type="caution">
    <text evidence="12">The sequence shown here is derived from an EMBL/GenBank/DDBJ whole genome shotgun (WGS) entry which is preliminary data.</text>
</comment>
<feature type="domain" description="Methyl-accepting transducer" evidence="11">
    <location>
        <begin position="268"/>
        <end position="504"/>
    </location>
</feature>
<comment type="similarity">
    <text evidence="7">Belongs to the methyl-accepting chemotaxis (MCP) protein family.</text>
</comment>
<accession>A0A2T4IF93</accession>
<dbReference type="InterPro" id="IPR004090">
    <property type="entry name" value="Chemotax_Me-accpt_rcpt"/>
</dbReference>
<dbReference type="Gene3D" id="1.10.287.950">
    <property type="entry name" value="Methyl-accepting chemotaxis protein"/>
    <property type="match status" value="1"/>
</dbReference>
<gene>
    <name evidence="12" type="ORF">C8261_08590</name>
</gene>
<reference evidence="12 13" key="2">
    <citation type="submission" date="2018-04" db="EMBL/GenBank/DDBJ databases">
        <title>Thauera lacus sp. nov., isolated from an saline lake in Inner Mongolia, China.</title>
        <authorList>
            <person name="Liang Q.-Y."/>
        </authorList>
    </citation>
    <scope>NUCLEOTIDE SEQUENCE [LARGE SCALE GENOMIC DNA]</scope>
    <source>
        <strain evidence="12 13">D20</strain>
    </source>
</reference>
<dbReference type="GO" id="GO:0004888">
    <property type="term" value="F:transmembrane signaling receptor activity"/>
    <property type="evidence" value="ECO:0007669"/>
    <property type="project" value="InterPro"/>
</dbReference>
<keyword evidence="3 10" id="KW-0812">Transmembrane</keyword>
<feature type="region of interest" description="Disordered" evidence="9">
    <location>
        <begin position="317"/>
        <end position="337"/>
    </location>
</feature>
<feature type="transmembrane region" description="Helical" evidence="10">
    <location>
        <begin position="187"/>
        <end position="209"/>
    </location>
</feature>
<keyword evidence="6 8" id="KW-0807">Transducer</keyword>
<dbReference type="PANTHER" id="PTHR32089">
    <property type="entry name" value="METHYL-ACCEPTING CHEMOTAXIS PROTEIN MCPB"/>
    <property type="match status" value="1"/>
</dbReference>
<evidence type="ECO:0000256" key="6">
    <source>
        <dbReference type="ARBA" id="ARBA00023224"/>
    </source>
</evidence>
<evidence type="ECO:0000256" key="5">
    <source>
        <dbReference type="ARBA" id="ARBA00023136"/>
    </source>
</evidence>
<proteinExistence type="inferred from homology"/>
<dbReference type="Pfam" id="PF00015">
    <property type="entry name" value="MCPsignal"/>
    <property type="match status" value="1"/>
</dbReference>
<dbReference type="Pfam" id="PF17200">
    <property type="entry name" value="sCache_2"/>
    <property type="match status" value="1"/>
</dbReference>
<dbReference type="InterPro" id="IPR033480">
    <property type="entry name" value="sCache_2"/>
</dbReference>
<keyword evidence="13" id="KW-1185">Reference proteome</keyword>
<evidence type="ECO:0000256" key="3">
    <source>
        <dbReference type="ARBA" id="ARBA00022692"/>
    </source>
</evidence>
<dbReference type="PRINTS" id="PR00260">
    <property type="entry name" value="CHEMTRNSDUCR"/>
</dbReference>
<evidence type="ECO:0000256" key="9">
    <source>
        <dbReference type="SAM" id="MobiDB-lite"/>
    </source>
</evidence>
<keyword evidence="2" id="KW-1003">Cell membrane</keyword>
<dbReference type="GO" id="GO:0006935">
    <property type="term" value="P:chemotaxis"/>
    <property type="evidence" value="ECO:0007669"/>
    <property type="project" value="InterPro"/>
</dbReference>
<reference evidence="12 13" key="1">
    <citation type="submission" date="2018-03" db="EMBL/GenBank/DDBJ databases">
        <authorList>
            <person name="Keele B.F."/>
        </authorList>
    </citation>
    <scope>NUCLEOTIDE SEQUENCE [LARGE SCALE GENOMIC DNA]</scope>
    <source>
        <strain evidence="12 13">D20</strain>
    </source>
</reference>
<keyword evidence="4 10" id="KW-1133">Transmembrane helix</keyword>
<dbReference type="GO" id="GO:0007165">
    <property type="term" value="P:signal transduction"/>
    <property type="evidence" value="ECO:0007669"/>
    <property type="project" value="UniProtKB-KW"/>
</dbReference>
<evidence type="ECO:0000256" key="1">
    <source>
        <dbReference type="ARBA" id="ARBA00004651"/>
    </source>
</evidence>
<name>A0A2T4IF93_9RHOO</name>
<dbReference type="SMART" id="SM00283">
    <property type="entry name" value="MA"/>
    <property type="match status" value="1"/>
</dbReference>
<dbReference type="Proteomes" id="UP000241193">
    <property type="component" value="Unassembled WGS sequence"/>
</dbReference>
<evidence type="ECO:0000313" key="12">
    <source>
        <dbReference type="EMBL" id="PTD96366.1"/>
    </source>
</evidence>
<dbReference type="CDD" id="cd11386">
    <property type="entry name" value="MCP_signal"/>
    <property type="match status" value="1"/>
</dbReference>
<protein>
    <submittedName>
        <fullName evidence="12">Methyl-accepting chemotaxis protein</fullName>
    </submittedName>
</protein>
<sequence length="540" mass="57260">MLGSMSLRGRLLLSVVAAMLGMLVLAAFQVSHLKAQLLEDRKATLRAAIDIARTAAAGFHEREQRGELSRAQAQDEAKKVLRSLRYLGNEYYYVYDRAYMGVVHPIRPEYEGVSHADRQDRSGRHTVRNLVAAAVQGDGFTSTLTPKPGSDEQVEKLQHLALFAPWDWVIGTGLYIDDLDAVFKQQLLKVTVVIALALSVVGGLVWAIARTILRQIGGEPASVMVLMERASGGDLTVDLGEPPAGSMLSSLGHMLSGLRDIMRGLGGTARTLGDSAKHISEAAGQVALASRTQSDATAAMAAAIEELTVSVNHISDSARETESNSDQAVARAEEGAGTVRSAAEEISRIAESVSSAAQRIRLLGGRADEISSITNVIKEIAAQTNLLALNAAIEAARAGEQGRGFAVVADEVRGLAERTALATVKIDEMVKAMQGETGGAIEAMDAALPLVENGVALTRNAAGSLDLIRNGAVETLERAKDVALATHEQSTASTAIAQQVESVAQMVEETSATVMSTADSARALESIAEDLNRTIARFRY</sequence>
<dbReference type="PROSITE" id="PS50111">
    <property type="entry name" value="CHEMOTAXIS_TRANSDUC_2"/>
    <property type="match status" value="1"/>
</dbReference>
<dbReference type="Gene3D" id="3.30.450.20">
    <property type="entry name" value="PAS domain"/>
    <property type="match status" value="1"/>
</dbReference>
<evidence type="ECO:0000259" key="11">
    <source>
        <dbReference type="PROSITE" id="PS50111"/>
    </source>
</evidence>
<evidence type="ECO:0000256" key="10">
    <source>
        <dbReference type="SAM" id="Phobius"/>
    </source>
</evidence>
<evidence type="ECO:0000313" key="13">
    <source>
        <dbReference type="Proteomes" id="UP000241193"/>
    </source>
</evidence>
<dbReference type="PANTHER" id="PTHR32089:SF119">
    <property type="entry name" value="METHYL-ACCEPTING CHEMOTAXIS PROTEIN CTPL"/>
    <property type="match status" value="1"/>
</dbReference>
<evidence type="ECO:0000256" key="2">
    <source>
        <dbReference type="ARBA" id="ARBA00022475"/>
    </source>
</evidence>
<evidence type="ECO:0000256" key="8">
    <source>
        <dbReference type="PROSITE-ProRule" id="PRU00284"/>
    </source>
</evidence>
<dbReference type="AlphaFoldDB" id="A0A2T4IF93"/>
<dbReference type="InterPro" id="IPR004089">
    <property type="entry name" value="MCPsignal_dom"/>
</dbReference>
<comment type="subcellular location">
    <subcellularLocation>
        <location evidence="1">Cell membrane</location>
        <topology evidence="1">Multi-pass membrane protein</topology>
    </subcellularLocation>
</comment>
<dbReference type="SMART" id="SM01049">
    <property type="entry name" value="Cache_2"/>
    <property type="match status" value="1"/>
</dbReference>
<dbReference type="SUPFAM" id="SSF58104">
    <property type="entry name" value="Methyl-accepting chemotaxis protein (MCP) signaling domain"/>
    <property type="match status" value="1"/>
</dbReference>
<dbReference type="GO" id="GO:0005886">
    <property type="term" value="C:plasma membrane"/>
    <property type="evidence" value="ECO:0007669"/>
    <property type="project" value="UniProtKB-SubCell"/>
</dbReference>